<dbReference type="Proteomes" id="UP000230906">
    <property type="component" value="Unassembled WGS sequence"/>
</dbReference>
<evidence type="ECO:0000313" key="2">
    <source>
        <dbReference type="Proteomes" id="UP000230906"/>
    </source>
</evidence>
<reference evidence="1 2" key="1">
    <citation type="submission" date="2017-09" db="EMBL/GenBank/DDBJ databases">
        <title>Depth-based differentiation of microbial function through sediment-hosted aquifers and enrichment of novel symbionts in the deep terrestrial subsurface.</title>
        <authorList>
            <person name="Probst A.J."/>
            <person name="Ladd B."/>
            <person name="Jarett J.K."/>
            <person name="Geller-Mcgrath D.E."/>
            <person name="Sieber C.M."/>
            <person name="Emerson J.B."/>
            <person name="Anantharaman K."/>
            <person name="Thomas B.C."/>
            <person name="Malmstrom R."/>
            <person name="Stieglmeier M."/>
            <person name="Klingl A."/>
            <person name="Woyke T."/>
            <person name="Ryan C.M."/>
            <person name="Banfield J.F."/>
        </authorList>
    </citation>
    <scope>NUCLEOTIDE SEQUENCE [LARGE SCALE GENOMIC DNA]</scope>
    <source>
        <strain evidence="1">CG10_big_fil_rev_8_21_14_0_10_50_13</strain>
    </source>
</reference>
<organism evidence="1 2">
    <name type="scientific">Candidatus Vogelbacteria bacterium CG10_big_fil_rev_8_21_14_0_10_50_13</name>
    <dbReference type="NCBI Taxonomy" id="1975044"/>
    <lineage>
        <taxon>Bacteria</taxon>
        <taxon>Candidatus Vogeliibacteriota</taxon>
    </lineage>
</organism>
<accession>A0A2H0RIF7</accession>
<gene>
    <name evidence="1" type="ORF">COV09_00780</name>
</gene>
<sequence length="191" mass="22255">MPTIILDTSELLEELLKPFADKQKIPIIPFVEVNRRLNNYKELWEKEGHLLLESLCNKLGVFYDEKTISVWVSGSIVGGYSAPIIVSSNKDMESVIDLITHELIHRLAYRNKNNWSYEDNLRSIVDDKERIVFNHVYVYALHQYLLTETIKDPKRLTREKKIAMNNPANKAAWELVEEIGYPKIIEKIANK</sequence>
<name>A0A2H0RIF7_9BACT</name>
<protein>
    <recommendedName>
        <fullName evidence="3">DUF2268 domain-containing protein</fullName>
    </recommendedName>
</protein>
<comment type="caution">
    <text evidence="1">The sequence shown here is derived from an EMBL/GenBank/DDBJ whole genome shotgun (WGS) entry which is preliminary data.</text>
</comment>
<dbReference type="EMBL" id="PCYJ01000014">
    <property type="protein sequence ID" value="PIR45565.1"/>
    <property type="molecule type" value="Genomic_DNA"/>
</dbReference>
<evidence type="ECO:0008006" key="3">
    <source>
        <dbReference type="Google" id="ProtNLM"/>
    </source>
</evidence>
<evidence type="ECO:0000313" key="1">
    <source>
        <dbReference type="EMBL" id="PIR45565.1"/>
    </source>
</evidence>
<proteinExistence type="predicted"/>
<dbReference type="AlphaFoldDB" id="A0A2H0RIF7"/>